<gene>
    <name evidence="3" type="ORF">NTEN_LOCUS15608</name>
</gene>
<evidence type="ECO:0000313" key="3">
    <source>
        <dbReference type="EMBL" id="CAB0010567.1"/>
    </source>
</evidence>
<proteinExistence type="predicted"/>
<feature type="transmembrane region" description="Helical" evidence="2">
    <location>
        <begin position="234"/>
        <end position="258"/>
    </location>
</feature>
<evidence type="ECO:0000313" key="4">
    <source>
        <dbReference type="Proteomes" id="UP000479000"/>
    </source>
</evidence>
<name>A0A6H5H4P1_9HEMI</name>
<keyword evidence="2" id="KW-1133">Transmembrane helix</keyword>
<evidence type="ECO:0000256" key="2">
    <source>
        <dbReference type="SAM" id="Phobius"/>
    </source>
</evidence>
<dbReference type="Proteomes" id="UP000479000">
    <property type="component" value="Unassembled WGS sequence"/>
</dbReference>
<sequence length="626" mass="70193">ERKSKETAVSGIVLLPITEVAPGVPCRRQGEYVTWLPIASPPCCRRTCSSVLSLWLLPRVRKVYANLWTAKNNNRQDPRHGCSTSVSTVTSASWNGSSKQINRLFTPLAHGGLLMLHTVEQRSLDCCKGREKSRASPQIRENDSRTTIFTSELSSQISLVTIQDSNLALPASRQTVFGSSEPGSMKGAPKDYVPSQSFILPIILVNKVFYYGIGRVQGELQTCKFRALIGNRPLGIPTGFFFSLNVFIELYICTLFLLKTRLSLQRPHRGNNSRPSSNLGSCSSMLRTKRSCWLYALSANVPMVYGHLWSRFSSSFSSTTNVTFLKFHEVQESVVSSIRFSNKIKLKLKMKLKPKCKVEMKLKIKLKFGLKLKLKPKRKLNTKLRIKLRLKMKLRLKLTSIPNMASGSGSTVCDPVLIFPPRNVWAFECLPNRKTPQSRGRRKPRPWAHRTRGKPIGSRWGMGFSPGDPSEPFGGLHDPRRAQRARVMRCIELNPTPASGLLSTRHWLRGNHPAAAMAGWLPEKLRVCLNGDYSCFFRQHLYPAFDMALTLSPSLCGDSDPTSCGRNLPRPVRPSLELFRDDIHLTEKIFIIQPKLLIISITVRSIRVATETEGPGIIVDGGLKIT</sequence>
<evidence type="ECO:0000256" key="1">
    <source>
        <dbReference type="SAM" id="MobiDB-lite"/>
    </source>
</evidence>
<accession>A0A6H5H4P1</accession>
<keyword evidence="2" id="KW-0812">Transmembrane</keyword>
<feature type="compositionally biased region" description="Basic residues" evidence="1">
    <location>
        <begin position="439"/>
        <end position="453"/>
    </location>
</feature>
<organism evidence="3 4">
    <name type="scientific">Nesidiocoris tenuis</name>
    <dbReference type="NCBI Taxonomy" id="355587"/>
    <lineage>
        <taxon>Eukaryota</taxon>
        <taxon>Metazoa</taxon>
        <taxon>Ecdysozoa</taxon>
        <taxon>Arthropoda</taxon>
        <taxon>Hexapoda</taxon>
        <taxon>Insecta</taxon>
        <taxon>Pterygota</taxon>
        <taxon>Neoptera</taxon>
        <taxon>Paraneoptera</taxon>
        <taxon>Hemiptera</taxon>
        <taxon>Heteroptera</taxon>
        <taxon>Panheteroptera</taxon>
        <taxon>Cimicomorpha</taxon>
        <taxon>Miridae</taxon>
        <taxon>Dicyphina</taxon>
        <taxon>Nesidiocoris</taxon>
    </lineage>
</organism>
<feature type="region of interest" description="Disordered" evidence="1">
    <location>
        <begin position="434"/>
        <end position="476"/>
    </location>
</feature>
<reference evidence="3 4" key="1">
    <citation type="submission" date="2020-02" db="EMBL/GenBank/DDBJ databases">
        <authorList>
            <person name="Ferguson B K."/>
        </authorList>
    </citation>
    <scope>NUCLEOTIDE SEQUENCE [LARGE SCALE GENOMIC DNA]</scope>
</reference>
<keyword evidence="4" id="KW-1185">Reference proteome</keyword>
<keyword evidence="2" id="KW-0472">Membrane</keyword>
<dbReference type="EMBL" id="CADCXU010023057">
    <property type="protein sequence ID" value="CAB0010567.1"/>
    <property type="molecule type" value="Genomic_DNA"/>
</dbReference>
<feature type="non-terminal residue" evidence="3">
    <location>
        <position position="1"/>
    </location>
</feature>
<protein>
    <submittedName>
        <fullName evidence="3">Uncharacterized protein</fullName>
    </submittedName>
</protein>
<feature type="transmembrane region" description="Helical" evidence="2">
    <location>
        <begin position="292"/>
        <end position="310"/>
    </location>
</feature>
<dbReference type="AlphaFoldDB" id="A0A6H5H4P1"/>